<feature type="region of interest" description="Disordered" evidence="1">
    <location>
        <begin position="1"/>
        <end position="22"/>
    </location>
</feature>
<feature type="domain" description="Programmed cell death protein 2 C-terminal" evidence="2">
    <location>
        <begin position="315"/>
        <end position="424"/>
    </location>
</feature>
<dbReference type="Pfam" id="PF04194">
    <property type="entry name" value="PDCD2_C"/>
    <property type="match status" value="1"/>
</dbReference>
<dbReference type="EMBL" id="CP015054">
    <property type="protein sequence ID" value="QGN13665.1"/>
    <property type="molecule type" value="Genomic_DNA"/>
</dbReference>
<reference evidence="3 4" key="2">
    <citation type="submission" date="2019-11" db="EMBL/GenBank/DDBJ databases">
        <authorList>
            <person name="Lu H."/>
        </authorList>
    </citation>
    <scope>NUCLEOTIDE SEQUENCE [LARGE SCALE GENOMIC DNA]</scope>
    <source>
        <strain evidence="3 4">FIM1</strain>
    </source>
</reference>
<evidence type="ECO:0000259" key="2">
    <source>
        <dbReference type="Pfam" id="PF04194"/>
    </source>
</evidence>
<name>A0ABX6EN87_KLUMA</name>
<dbReference type="PANTHER" id="PTHR47524:SF1">
    <property type="entry name" value="20S RRNA ACCUMULATION PROTEIN 4"/>
    <property type="match status" value="1"/>
</dbReference>
<reference evidence="3 4" key="1">
    <citation type="submission" date="2016-03" db="EMBL/GenBank/DDBJ databases">
        <title>How can Kluyveromyces marxianus grow so fast - potential evolutionary course in Saccharomyces Complex revealed by comparative genomics.</title>
        <authorList>
            <person name="Mo W."/>
            <person name="Lu W."/>
            <person name="Yang X."/>
            <person name="Qi J."/>
            <person name="Lv H."/>
        </authorList>
    </citation>
    <scope>NUCLEOTIDE SEQUENCE [LARGE SCALE GENOMIC DNA]</scope>
    <source>
        <strain evidence="3 4">FIM1</strain>
    </source>
</reference>
<keyword evidence="4" id="KW-1185">Reference proteome</keyword>
<evidence type="ECO:0000313" key="3">
    <source>
        <dbReference type="EMBL" id="QGN13665.1"/>
    </source>
</evidence>
<dbReference type="Proteomes" id="UP000422736">
    <property type="component" value="Chromosome 1"/>
</dbReference>
<sequence length="434" mass="49398">MSKNDQNNFDGEEEEESYSYENKNSNVYLGLVDTAIKEDDEPVPEDTFIGGEPCWLAPDSMPNEEMLNCGSCKSTEFMKLLAQAYAPLDMDMVEPVCQKKKIKLSTSSFINPDYTRVLYVFICTRCKRKNGSVKCIRGVKKNDSVDYVTEKMEQLQSKEFQLNPFDLSSSKNDSNSSPESNPFALSSAFSGDAAVANPFGATAANPFAQTDSKTENEKDKDVNKETPALSQKALRKLHDQKKDKEFDSSKAFPGYFVFVEEESFKNKTPDHLKLPKNLKIDKTALDLSEDAFDSLEENQAKLDPRTEKLSKFLDDDVFQKFQEVVGYNPGQVIRYDFGGKPLYYAKTPKEFEDIVAKPSYNPASKRVFEMQLMPKMILDLEEEVSLTEGMDWGTIMVYTDIENYIPKFDENMVGYVEEVVKVQWEAIDYDETKN</sequence>
<organism evidence="3 4">
    <name type="scientific">Kluyveromyces marxianus</name>
    <name type="common">Yeast</name>
    <name type="synonym">Candida kefyr</name>
    <dbReference type="NCBI Taxonomy" id="4911"/>
    <lineage>
        <taxon>Eukaryota</taxon>
        <taxon>Fungi</taxon>
        <taxon>Dikarya</taxon>
        <taxon>Ascomycota</taxon>
        <taxon>Saccharomycotina</taxon>
        <taxon>Saccharomycetes</taxon>
        <taxon>Saccharomycetales</taxon>
        <taxon>Saccharomycetaceae</taxon>
        <taxon>Kluyveromyces</taxon>
    </lineage>
</organism>
<protein>
    <submittedName>
        <fullName evidence="3">YOL022C</fullName>
    </submittedName>
</protein>
<feature type="region of interest" description="Disordered" evidence="1">
    <location>
        <begin position="204"/>
        <end position="230"/>
    </location>
</feature>
<dbReference type="PANTHER" id="PTHR47524">
    <property type="entry name" value="20S RRNA ACCUMULATION PROTEIN 4"/>
    <property type="match status" value="1"/>
</dbReference>
<proteinExistence type="predicted"/>
<dbReference type="InterPro" id="IPR007320">
    <property type="entry name" value="PDCD2_C"/>
</dbReference>
<gene>
    <name evidence="3" type="primary">TSR4</name>
    <name evidence="3" type="ORF">FIM1_308</name>
</gene>
<evidence type="ECO:0000256" key="1">
    <source>
        <dbReference type="SAM" id="MobiDB-lite"/>
    </source>
</evidence>
<accession>A0ABX6EN87</accession>
<evidence type="ECO:0000313" key="4">
    <source>
        <dbReference type="Proteomes" id="UP000422736"/>
    </source>
</evidence>
<feature type="compositionally biased region" description="Basic and acidic residues" evidence="1">
    <location>
        <begin position="212"/>
        <end position="224"/>
    </location>
</feature>